<sequence length="34" mass="3685">MMELDKLILLLLCFTAFRCWAIDTGGIAGAEGPD</sequence>
<organism evidence="2">
    <name type="scientific">Nothobranchius rachovii</name>
    <name type="common">bluefin notho</name>
    <dbReference type="NCBI Taxonomy" id="451742"/>
    <lineage>
        <taxon>Eukaryota</taxon>
        <taxon>Metazoa</taxon>
        <taxon>Chordata</taxon>
        <taxon>Craniata</taxon>
        <taxon>Vertebrata</taxon>
        <taxon>Euteleostomi</taxon>
        <taxon>Actinopterygii</taxon>
        <taxon>Neopterygii</taxon>
        <taxon>Teleostei</taxon>
        <taxon>Neoteleostei</taxon>
        <taxon>Acanthomorphata</taxon>
        <taxon>Ovalentaria</taxon>
        <taxon>Atherinomorphae</taxon>
        <taxon>Cyprinodontiformes</taxon>
        <taxon>Nothobranchiidae</taxon>
        <taxon>Nothobranchius</taxon>
    </lineage>
</organism>
<keyword evidence="1" id="KW-0732">Signal</keyword>
<reference evidence="2" key="1">
    <citation type="submission" date="2016-05" db="EMBL/GenBank/DDBJ databases">
        <authorList>
            <person name="Lavstsen T."/>
            <person name="Jespersen J.S."/>
        </authorList>
    </citation>
    <scope>NUCLEOTIDE SEQUENCE</scope>
    <source>
        <tissue evidence="2">Brain</tissue>
    </source>
</reference>
<evidence type="ECO:0000256" key="1">
    <source>
        <dbReference type="SAM" id="SignalP"/>
    </source>
</evidence>
<feature type="signal peptide" evidence="1">
    <location>
        <begin position="1"/>
        <end position="21"/>
    </location>
</feature>
<evidence type="ECO:0000313" key="2">
    <source>
        <dbReference type="EMBL" id="SBS15934.1"/>
    </source>
</evidence>
<feature type="chain" id="PRO_5008378503" evidence="1">
    <location>
        <begin position="22"/>
        <end position="34"/>
    </location>
</feature>
<gene>
    <name evidence="2" type="primary">BMB</name>
</gene>
<name>A0A1A8SE55_9TELE</name>
<accession>A0A1A8SE55</accession>
<dbReference type="EMBL" id="HAEI01013465">
    <property type="protein sequence ID" value="SBS15934.1"/>
    <property type="molecule type" value="Transcribed_RNA"/>
</dbReference>
<dbReference type="AlphaFoldDB" id="A0A1A8SE55"/>
<proteinExistence type="predicted"/>
<protein>
    <submittedName>
        <fullName evidence="2">Brambleberry</fullName>
    </submittedName>
</protein>
<reference evidence="2" key="2">
    <citation type="submission" date="2016-06" db="EMBL/GenBank/DDBJ databases">
        <title>The genome of a short-lived fish provides insights into sex chromosome evolution and the genetic control of aging.</title>
        <authorList>
            <person name="Reichwald K."/>
            <person name="Felder M."/>
            <person name="Petzold A."/>
            <person name="Koch P."/>
            <person name="Groth M."/>
            <person name="Platzer M."/>
        </authorList>
    </citation>
    <scope>NUCLEOTIDE SEQUENCE</scope>
    <source>
        <tissue evidence="2">Brain</tissue>
    </source>
</reference>